<dbReference type="GO" id="GO:0031490">
    <property type="term" value="F:chromatin DNA binding"/>
    <property type="evidence" value="ECO:0007669"/>
    <property type="project" value="TreeGrafter"/>
</dbReference>
<gene>
    <name evidence="10" type="ORF">Nepgr_030766</name>
</gene>
<keyword evidence="4" id="KW-0862">Zinc</keyword>
<evidence type="ECO:0008006" key="12">
    <source>
        <dbReference type="Google" id="ProtNLM"/>
    </source>
</evidence>
<dbReference type="GO" id="GO:0008270">
    <property type="term" value="F:zinc ion binding"/>
    <property type="evidence" value="ECO:0007669"/>
    <property type="project" value="UniProtKB-KW"/>
</dbReference>
<keyword evidence="7" id="KW-0804">Transcription</keyword>
<evidence type="ECO:0000256" key="1">
    <source>
        <dbReference type="ARBA" id="ARBA00007416"/>
    </source>
</evidence>
<dbReference type="CDD" id="cd21749">
    <property type="entry name" value="ZnB-Zn_EMF2-like"/>
    <property type="match status" value="1"/>
</dbReference>
<comment type="similarity">
    <text evidence="1">Belongs to the VEFS (VRN2-EMF2-FIS2-SU(Z)12) family.</text>
</comment>
<keyword evidence="6" id="KW-0805">Transcription regulation</keyword>
<keyword evidence="5" id="KW-0156">Chromatin regulator</keyword>
<evidence type="ECO:0000256" key="4">
    <source>
        <dbReference type="ARBA" id="ARBA00022833"/>
    </source>
</evidence>
<dbReference type="AlphaFoldDB" id="A0AAD3TFD5"/>
<evidence type="ECO:0000259" key="9">
    <source>
        <dbReference type="Pfam" id="PF23320"/>
    </source>
</evidence>
<evidence type="ECO:0000256" key="2">
    <source>
        <dbReference type="ARBA" id="ARBA00022723"/>
    </source>
</evidence>
<keyword evidence="2" id="KW-0479">Metal-binding</keyword>
<feature type="domain" description="Polycomb protein SUZ12-like zinc finger" evidence="9">
    <location>
        <begin position="65"/>
        <end position="132"/>
    </location>
</feature>
<evidence type="ECO:0000313" key="10">
    <source>
        <dbReference type="EMBL" id="GMH28923.1"/>
    </source>
</evidence>
<reference evidence="10" key="1">
    <citation type="submission" date="2023-05" db="EMBL/GenBank/DDBJ databases">
        <title>Nepenthes gracilis genome sequencing.</title>
        <authorList>
            <person name="Fukushima K."/>
        </authorList>
    </citation>
    <scope>NUCLEOTIDE SEQUENCE</scope>
    <source>
        <strain evidence="10">SING2019-196</strain>
    </source>
</reference>
<protein>
    <recommendedName>
        <fullName evidence="12">Polycomb protein VEFS-Box domain-containing protein</fullName>
    </recommendedName>
</protein>
<evidence type="ECO:0000256" key="5">
    <source>
        <dbReference type="ARBA" id="ARBA00022853"/>
    </source>
</evidence>
<dbReference type="GO" id="GO:0006325">
    <property type="term" value="P:chromatin organization"/>
    <property type="evidence" value="ECO:0007669"/>
    <property type="project" value="UniProtKB-KW"/>
</dbReference>
<dbReference type="InterPro" id="IPR057540">
    <property type="entry name" value="Znf_SUZ12"/>
</dbReference>
<dbReference type="PANTHER" id="PTHR22597">
    <property type="entry name" value="POLYCOMB GROUP PROTEIN"/>
    <property type="match status" value="1"/>
</dbReference>
<dbReference type="GO" id="GO:0005634">
    <property type="term" value="C:nucleus"/>
    <property type="evidence" value="ECO:0007669"/>
    <property type="project" value="UniProtKB-ARBA"/>
</dbReference>
<comment type="caution">
    <text evidence="10">The sequence shown here is derived from an EMBL/GenBank/DDBJ whole genome shotgun (WGS) entry which is preliminary data.</text>
</comment>
<organism evidence="10 11">
    <name type="scientific">Nepenthes gracilis</name>
    <name type="common">Slender pitcher plant</name>
    <dbReference type="NCBI Taxonomy" id="150966"/>
    <lineage>
        <taxon>Eukaryota</taxon>
        <taxon>Viridiplantae</taxon>
        <taxon>Streptophyta</taxon>
        <taxon>Embryophyta</taxon>
        <taxon>Tracheophyta</taxon>
        <taxon>Spermatophyta</taxon>
        <taxon>Magnoliopsida</taxon>
        <taxon>eudicotyledons</taxon>
        <taxon>Gunneridae</taxon>
        <taxon>Pentapetalae</taxon>
        <taxon>Caryophyllales</taxon>
        <taxon>Nepenthaceae</taxon>
        <taxon>Nepenthes</taxon>
    </lineage>
</organism>
<dbReference type="EMBL" id="BSYO01000035">
    <property type="protein sequence ID" value="GMH28923.1"/>
    <property type="molecule type" value="Genomic_DNA"/>
</dbReference>
<sequence>MCHQSCCACVSVEEPIATEEFLLIYCKPIELYNILQRRGQQSPSFLPRCLRYKIEANSKTGLTDGNIIFNYRDQNDVIRNTEVTREFSCPFCLMRCASFKGLRYHLTSSHDLLKFEFWVTEEYRAVNVSVKIDVVRSEILTNGIDPRLQSFSFCSKPRKRKRPENPLENAKYVYPHIFESGSPILGTEGIDKGFLERNDDEEATDAYPSATDLQNSSSIVNCYKSKKSAETCLEPLAVNADIIGIPVARAQSSEDMECIQVMPVDQPIPPLMPNAKPKKLSLERSDSKSCLLQKRQFFHSHRAQPMALEQVLSNRDSEDEFDDGIADLEDRRMLDDFVDVTKDEKHLMHLWNSFVRKQRVLADGHVPWACEAFLQLHGQELVRAPPLFWCWRLFMIKLWNHGLLDSSTMNNCSLILHQHQNHASEDRKS</sequence>
<feature type="domain" description="Polycomb protein VEFS-Box" evidence="8">
    <location>
        <begin position="289"/>
        <end position="409"/>
    </location>
</feature>
<dbReference type="Proteomes" id="UP001279734">
    <property type="component" value="Unassembled WGS sequence"/>
</dbReference>
<keyword evidence="11" id="KW-1185">Reference proteome</keyword>
<evidence type="ECO:0000259" key="8">
    <source>
        <dbReference type="Pfam" id="PF09733"/>
    </source>
</evidence>
<evidence type="ECO:0000256" key="3">
    <source>
        <dbReference type="ARBA" id="ARBA00022771"/>
    </source>
</evidence>
<dbReference type="CDD" id="cd21553">
    <property type="entry name" value="VEFS-box_EMF2-like"/>
    <property type="match status" value="1"/>
</dbReference>
<dbReference type="InterPro" id="IPR019135">
    <property type="entry name" value="Polycomb_protein_VEFS-Box"/>
</dbReference>
<dbReference type="PANTHER" id="PTHR22597:SF0">
    <property type="entry name" value="POLYCOMB PROTEIN SUZ12"/>
    <property type="match status" value="1"/>
</dbReference>
<evidence type="ECO:0000256" key="7">
    <source>
        <dbReference type="ARBA" id="ARBA00023163"/>
    </source>
</evidence>
<evidence type="ECO:0000313" key="11">
    <source>
        <dbReference type="Proteomes" id="UP001279734"/>
    </source>
</evidence>
<name>A0AAD3TFD5_NEPGR</name>
<proteinExistence type="inferred from homology"/>
<evidence type="ECO:0000256" key="6">
    <source>
        <dbReference type="ARBA" id="ARBA00023015"/>
    </source>
</evidence>
<accession>A0AAD3TFD5</accession>
<dbReference type="Pfam" id="PF23320">
    <property type="entry name" value="Zn_SUZ12"/>
    <property type="match status" value="1"/>
</dbReference>
<dbReference type="Pfam" id="PF09733">
    <property type="entry name" value="VEFS-Box"/>
    <property type="match status" value="1"/>
</dbReference>
<keyword evidence="3" id="KW-0863">Zinc-finger</keyword>